<dbReference type="FunFam" id="3.40.1370.10:FF:000011">
    <property type="entry name" value="50S ribosomal protein L4"/>
    <property type="match status" value="1"/>
</dbReference>
<evidence type="ECO:0000313" key="9">
    <source>
        <dbReference type="Proteomes" id="UP000291404"/>
    </source>
</evidence>
<accession>A0A4Q9LID6</accession>
<evidence type="ECO:0000259" key="7">
    <source>
        <dbReference type="Pfam" id="PF14374"/>
    </source>
</evidence>
<organism evidence="8 9">
    <name type="scientific">Hamiltosporidium magnivora</name>
    <dbReference type="NCBI Taxonomy" id="148818"/>
    <lineage>
        <taxon>Eukaryota</taxon>
        <taxon>Fungi</taxon>
        <taxon>Fungi incertae sedis</taxon>
        <taxon>Microsporidia</taxon>
        <taxon>Dubosqiidae</taxon>
        <taxon>Hamiltosporidium</taxon>
    </lineage>
</organism>
<name>A0A4Q9LID6_9MICR</name>
<keyword evidence="9" id="KW-1185">Reference proteome</keyword>
<feature type="domain" description="Large ribosomal subunit protein uL4 C-terminal" evidence="7">
    <location>
        <begin position="271"/>
        <end position="332"/>
    </location>
</feature>
<evidence type="ECO:0000256" key="5">
    <source>
        <dbReference type="ARBA" id="ARBA00035353"/>
    </source>
</evidence>
<comment type="similarity">
    <text evidence="1">Belongs to the universal ribosomal protein uL4 family.</text>
</comment>
<gene>
    <name evidence="8" type="ORF">CWI36_0204p0010</name>
</gene>
<dbReference type="InterPro" id="IPR025755">
    <property type="entry name" value="Ribos_uL4_C_dom"/>
</dbReference>
<dbReference type="EMBL" id="PITI01000204">
    <property type="protein sequence ID" value="TBU07938.1"/>
    <property type="molecule type" value="Genomic_DNA"/>
</dbReference>
<dbReference type="VEuPathDB" id="MicrosporidiaDB:CWI39_0618p0020"/>
<evidence type="ECO:0000256" key="1">
    <source>
        <dbReference type="ARBA" id="ARBA00010528"/>
    </source>
</evidence>
<dbReference type="PANTHER" id="PTHR19431">
    <property type="entry name" value="60S RIBOSOMAL PROTEIN L4"/>
    <property type="match status" value="1"/>
</dbReference>
<comment type="caution">
    <text evidence="8">The sequence shown here is derived from an EMBL/GenBank/DDBJ whole genome shotgun (WGS) entry which is preliminary data.</text>
</comment>
<dbReference type="InterPro" id="IPR045240">
    <property type="entry name" value="Ribosomal_uL4_euk/arch"/>
</dbReference>
<dbReference type="InterPro" id="IPR002136">
    <property type="entry name" value="Ribosomal_uL4"/>
</dbReference>
<dbReference type="AlphaFoldDB" id="A0A4Q9LID6"/>
<dbReference type="GO" id="GO:0003735">
    <property type="term" value="F:structural constituent of ribosome"/>
    <property type="evidence" value="ECO:0007669"/>
    <property type="project" value="InterPro"/>
</dbReference>
<dbReference type="SUPFAM" id="SSF52166">
    <property type="entry name" value="Ribosomal protein L4"/>
    <property type="match status" value="1"/>
</dbReference>
<evidence type="ECO:0000256" key="4">
    <source>
        <dbReference type="ARBA" id="ARBA00035244"/>
    </source>
</evidence>
<dbReference type="Pfam" id="PF00573">
    <property type="entry name" value="Ribosomal_L4"/>
    <property type="match status" value="1"/>
</dbReference>
<keyword evidence="2 8" id="KW-0689">Ribosomal protein</keyword>
<evidence type="ECO:0000256" key="3">
    <source>
        <dbReference type="ARBA" id="ARBA00023274"/>
    </source>
</evidence>
<dbReference type="VEuPathDB" id="MicrosporidiaDB:CWI36_0204p0010"/>
<dbReference type="GO" id="GO:0006412">
    <property type="term" value="P:translation"/>
    <property type="evidence" value="ECO:0007669"/>
    <property type="project" value="InterPro"/>
</dbReference>
<dbReference type="Proteomes" id="UP000291404">
    <property type="component" value="Unassembled WGS sequence"/>
</dbReference>
<evidence type="ECO:0000256" key="2">
    <source>
        <dbReference type="ARBA" id="ARBA00022980"/>
    </source>
</evidence>
<dbReference type="STRING" id="148818.A0A4Q9LID6"/>
<dbReference type="InterPro" id="IPR023574">
    <property type="entry name" value="Ribosomal_uL4_dom_sf"/>
</dbReference>
<evidence type="ECO:0000256" key="6">
    <source>
        <dbReference type="SAM" id="MobiDB-lite"/>
    </source>
</evidence>
<dbReference type="Pfam" id="PF14374">
    <property type="entry name" value="Ribos_L4_asso_C"/>
    <property type="match status" value="1"/>
</dbReference>
<dbReference type="GO" id="GO:1990904">
    <property type="term" value="C:ribonucleoprotein complex"/>
    <property type="evidence" value="ECO:0007669"/>
    <property type="project" value="UniProtKB-KW"/>
</dbReference>
<protein>
    <recommendedName>
        <fullName evidence="4">Large ribosomal subunit protein uL4</fullName>
    </recommendedName>
    <alternativeName>
        <fullName evidence="5">60S ribosomal protein L4</fullName>
    </alternativeName>
</protein>
<evidence type="ECO:0000313" key="8">
    <source>
        <dbReference type="EMBL" id="TBU07938.1"/>
    </source>
</evidence>
<reference evidence="8 9" key="1">
    <citation type="submission" date="2017-12" db="EMBL/GenBank/DDBJ databases">
        <authorList>
            <person name="Pombert J.-F."/>
            <person name="Haag K.L."/>
            <person name="Ebert D."/>
        </authorList>
    </citation>
    <scope>NUCLEOTIDE SEQUENCE [LARGE SCALE GENOMIC DNA]</scope>
    <source>
        <strain evidence="8">BE-OM-2</strain>
    </source>
</reference>
<sequence>MLKKVECYGLDGTTVVKSLNVPKVFSTPIRKDLVHLVFKNQNLNGRTPYAVSKKAGMQHSAESWGTGRALARVARVRGSGTRRAGQGACANSCRGGRRASPTTVNRRWNRKTNLMARRHALSVGIAGSAVTGLVESRGHRVSKLKSLPLVVSNDIYKLRETKDALEMLKEFGLDEDVEKVKENISIRAGKGKMRNRRYIKKKGILIVGGNKKEFFKAFRNICGVECVTLDNLNIKNVCPGGHIGRLILWVEDAFEMLSKVFGEGELSSLRKGYSLMKNVVTDEDLEGIFYSDEVQAILKEPDFIKESKVVRDKNAIMSLNPYLDFFRKEEAKEVGFHDKLTAF</sequence>
<feature type="region of interest" description="Disordered" evidence="6">
    <location>
        <begin position="82"/>
        <end position="103"/>
    </location>
</feature>
<proteinExistence type="inferred from homology"/>
<dbReference type="GO" id="GO:0005840">
    <property type="term" value="C:ribosome"/>
    <property type="evidence" value="ECO:0007669"/>
    <property type="project" value="UniProtKB-KW"/>
</dbReference>
<dbReference type="Gene3D" id="3.40.1370.10">
    <property type="match status" value="1"/>
</dbReference>
<keyword evidence="3" id="KW-0687">Ribonucleoprotein</keyword>